<dbReference type="EMBL" id="CP011390">
    <property type="protein sequence ID" value="ANE53177.1"/>
    <property type="molecule type" value="Genomic_DNA"/>
</dbReference>
<reference evidence="2" key="1">
    <citation type="submission" date="2015-01" db="EMBL/GenBank/DDBJ databases">
        <title>Flavisolibacter sp./LCS9/ whole genome sequencing.</title>
        <authorList>
            <person name="Kim M.K."/>
            <person name="Srinivasan S."/>
            <person name="Lee J.-J."/>
        </authorList>
    </citation>
    <scope>NUCLEOTIDE SEQUENCE [LARGE SCALE GENOMIC DNA]</scope>
    <source>
        <strain evidence="2">LCS9</strain>
    </source>
</reference>
<reference evidence="1 2" key="2">
    <citation type="journal article" date="2016" name="Int. J. Syst. Evol. Microbiol.">
        <title>Flavisolibacter tropicus sp. nov., isolated from tropical soil.</title>
        <authorList>
            <person name="Lee J.J."/>
            <person name="Kang M.S."/>
            <person name="Kim G.S."/>
            <person name="Lee C.S."/>
            <person name="Lim S."/>
            <person name="Lee J."/>
            <person name="Roh S.H."/>
            <person name="Kang H."/>
            <person name="Ha J.M."/>
            <person name="Bae S."/>
            <person name="Jung H.Y."/>
            <person name="Kim M.K."/>
        </authorList>
    </citation>
    <scope>NUCLEOTIDE SEQUENCE [LARGE SCALE GENOMIC DNA]</scope>
    <source>
        <strain evidence="1 2">LCS9</strain>
    </source>
</reference>
<dbReference type="AlphaFoldDB" id="A0A172U2G7"/>
<dbReference type="KEGG" id="fla:SY85_24630"/>
<keyword evidence="2" id="KW-1185">Reference proteome</keyword>
<name>A0A172U2G7_9BACT</name>
<evidence type="ECO:0000313" key="1">
    <source>
        <dbReference type="EMBL" id="ANE53177.1"/>
    </source>
</evidence>
<proteinExistence type="predicted"/>
<accession>A0A172U2G7</accession>
<organism evidence="1 2">
    <name type="scientific">Flavisolibacter tropicus</name>
    <dbReference type="NCBI Taxonomy" id="1492898"/>
    <lineage>
        <taxon>Bacteria</taxon>
        <taxon>Pseudomonadati</taxon>
        <taxon>Bacteroidota</taxon>
        <taxon>Chitinophagia</taxon>
        <taxon>Chitinophagales</taxon>
        <taxon>Chitinophagaceae</taxon>
        <taxon>Flavisolibacter</taxon>
    </lineage>
</organism>
<evidence type="ECO:0000313" key="2">
    <source>
        <dbReference type="Proteomes" id="UP000077177"/>
    </source>
</evidence>
<gene>
    <name evidence="1" type="ORF">SY85_24630</name>
</gene>
<dbReference type="STRING" id="1492898.SY85_24630"/>
<protein>
    <submittedName>
        <fullName evidence="1">Uncharacterized protein</fullName>
    </submittedName>
</protein>
<sequence>MFNAQRSMIKVQGRIKKGFGICDLEQQRPDIPYLNRCHQVQKLLMDMEYQSLERPAIFPAPLIAVY</sequence>
<dbReference type="Proteomes" id="UP000077177">
    <property type="component" value="Chromosome"/>
</dbReference>